<comment type="caution">
    <text evidence="2">The sequence shown here is derived from an EMBL/GenBank/DDBJ whole genome shotgun (WGS) entry which is preliminary data.</text>
</comment>
<keyword evidence="3" id="KW-1185">Reference proteome</keyword>
<gene>
    <name evidence="2" type="ORF">BDA99DRAFT_4986</name>
</gene>
<evidence type="ECO:0000313" key="3">
    <source>
        <dbReference type="Proteomes" id="UP001209540"/>
    </source>
</evidence>
<dbReference type="AlphaFoldDB" id="A0AAD5PK83"/>
<name>A0AAD5PK83_9FUNG</name>
<reference evidence="2" key="2">
    <citation type="submission" date="2023-02" db="EMBL/GenBank/DDBJ databases">
        <authorList>
            <consortium name="DOE Joint Genome Institute"/>
            <person name="Mondo S.J."/>
            <person name="Chang Y."/>
            <person name="Wang Y."/>
            <person name="Ahrendt S."/>
            <person name="Andreopoulos W."/>
            <person name="Barry K."/>
            <person name="Beard J."/>
            <person name="Benny G.L."/>
            <person name="Blankenship S."/>
            <person name="Bonito G."/>
            <person name="Cuomo C."/>
            <person name="Desiro A."/>
            <person name="Gervers K.A."/>
            <person name="Hundley H."/>
            <person name="Kuo A."/>
            <person name="LaButti K."/>
            <person name="Lang B.F."/>
            <person name="Lipzen A."/>
            <person name="O'Donnell K."/>
            <person name="Pangilinan J."/>
            <person name="Reynolds N."/>
            <person name="Sandor L."/>
            <person name="Smith M.W."/>
            <person name="Tsang A."/>
            <person name="Grigoriev I.V."/>
            <person name="Stajich J.E."/>
            <person name="Spatafora J.W."/>
        </authorList>
    </citation>
    <scope>NUCLEOTIDE SEQUENCE</scope>
    <source>
        <strain evidence="2">RSA 2281</strain>
    </source>
</reference>
<proteinExistence type="predicted"/>
<feature type="compositionally biased region" description="Polar residues" evidence="1">
    <location>
        <begin position="111"/>
        <end position="132"/>
    </location>
</feature>
<protein>
    <submittedName>
        <fullName evidence="2">Uncharacterized protein</fullName>
    </submittedName>
</protein>
<dbReference type="EMBL" id="JAIXMP010000001">
    <property type="protein sequence ID" value="KAI9278367.1"/>
    <property type="molecule type" value="Genomic_DNA"/>
</dbReference>
<sequence>MSDNASFFTSYSLSDWSFISFLCFKITDHRKTTIKDLQKLLIEFHQQLDKHQQATKDPKVKAYLGRVKQNNHFNKKQLMECLDKARSQHQTEVLTSAVNIDFGSNNNYQIGDNNTYKNSQSSDIGKTSNSKNQGDENVADSAESDTFDKLFDSDDDVSHEQPLIVDRQKFRTQLFDLAYKMLRNECSFQDIADINQMKNAVSLPITIGDWLDDMSYSLLQKDSTDNDLLKLTLSRIIYFVNGDLASPVKKFIMNSVGDDVWKKVENSKRWSCHKAWISIQKKK</sequence>
<feature type="region of interest" description="Disordered" evidence="1">
    <location>
        <begin position="111"/>
        <end position="143"/>
    </location>
</feature>
<organism evidence="2 3">
    <name type="scientific">Phascolomyces articulosus</name>
    <dbReference type="NCBI Taxonomy" id="60185"/>
    <lineage>
        <taxon>Eukaryota</taxon>
        <taxon>Fungi</taxon>
        <taxon>Fungi incertae sedis</taxon>
        <taxon>Mucoromycota</taxon>
        <taxon>Mucoromycotina</taxon>
        <taxon>Mucoromycetes</taxon>
        <taxon>Mucorales</taxon>
        <taxon>Lichtheimiaceae</taxon>
        <taxon>Phascolomyces</taxon>
    </lineage>
</organism>
<evidence type="ECO:0000256" key="1">
    <source>
        <dbReference type="SAM" id="MobiDB-lite"/>
    </source>
</evidence>
<accession>A0AAD5PK83</accession>
<dbReference type="Proteomes" id="UP001209540">
    <property type="component" value="Unassembled WGS sequence"/>
</dbReference>
<reference evidence="2" key="1">
    <citation type="journal article" date="2022" name="IScience">
        <title>Evolution of zygomycete secretomes and the origins of terrestrial fungal ecologies.</title>
        <authorList>
            <person name="Chang Y."/>
            <person name="Wang Y."/>
            <person name="Mondo S."/>
            <person name="Ahrendt S."/>
            <person name="Andreopoulos W."/>
            <person name="Barry K."/>
            <person name="Beard J."/>
            <person name="Benny G.L."/>
            <person name="Blankenship S."/>
            <person name="Bonito G."/>
            <person name="Cuomo C."/>
            <person name="Desiro A."/>
            <person name="Gervers K.A."/>
            <person name="Hundley H."/>
            <person name="Kuo A."/>
            <person name="LaButti K."/>
            <person name="Lang B.F."/>
            <person name="Lipzen A."/>
            <person name="O'Donnell K."/>
            <person name="Pangilinan J."/>
            <person name="Reynolds N."/>
            <person name="Sandor L."/>
            <person name="Smith M.E."/>
            <person name="Tsang A."/>
            <person name="Grigoriev I.V."/>
            <person name="Stajich J.E."/>
            <person name="Spatafora J.W."/>
        </authorList>
    </citation>
    <scope>NUCLEOTIDE SEQUENCE</scope>
    <source>
        <strain evidence="2">RSA 2281</strain>
    </source>
</reference>
<evidence type="ECO:0000313" key="2">
    <source>
        <dbReference type="EMBL" id="KAI9278367.1"/>
    </source>
</evidence>